<keyword evidence="2" id="KW-0678">Repressor</keyword>
<evidence type="ECO:0000313" key="7">
    <source>
        <dbReference type="EMBL" id="CAH2038716.1"/>
    </source>
</evidence>
<dbReference type="InterPro" id="IPR006458">
    <property type="entry name" value="Ovate_C"/>
</dbReference>
<dbReference type="PANTHER" id="PTHR34042">
    <property type="entry name" value="TRANSCRIPTION REPRESSOR OFP17"/>
    <property type="match status" value="1"/>
</dbReference>
<reference evidence="7 8" key="1">
    <citation type="submission" date="2022-03" db="EMBL/GenBank/DDBJ databases">
        <authorList>
            <person name="Nunn A."/>
            <person name="Chopra R."/>
            <person name="Nunn A."/>
            <person name="Contreras Garrido A."/>
        </authorList>
    </citation>
    <scope>NUCLEOTIDE SEQUENCE [LARGE SCALE GENOMIC DNA]</scope>
</reference>
<proteinExistence type="predicted"/>
<evidence type="ECO:0000256" key="5">
    <source>
        <dbReference type="ARBA" id="ARBA00023242"/>
    </source>
</evidence>
<evidence type="ECO:0000259" key="6">
    <source>
        <dbReference type="PROSITE" id="PS51754"/>
    </source>
</evidence>
<keyword evidence="4" id="KW-0804">Transcription</keyword>
<dbReference type="AlphaFoldDB" id="A0AAU9RDQ7"/>
<feature type="domain" description="OVATE" evidence="6">
    <location>
        <begin position="97"/>
        <end position="157"/>
    </location>
</feature>
<dbReference type="EMBL" id="OU466857">
    <property type="protein sequence ID" value="CAH2038716.1"/>
    <property type="molecule type" value="Genomic_DNA"/>
</dbReference>
<dbReference type="PANTHER" id="PTHR34042:SF5">
    <property type="entry name" value="TRANSCRIPTION REPRESSOR OFP17-LIKE PROTEIN"/>
    <property type="match status" value="1"/>
</dbReference>
<dbReference type="Proteomes" id="UP000836841">
    <property type="component" value="Chromosome 1"/>
</dbReference>
<evidence type="ECO:0000256" key="4">
    <source>
        <dbReference type="ARBA" id="ARBA00023163"/>
    </source>
</evidence>
<dbReference type="GO" id="GO:0005634">
    <property type="term" value="C:nucleus"/>
    <property type="evidence" value="ECO:0007669"/>
    <property type="project" value="UniProtKB-SubCell"/>
</dbReference>
<keyword evidence="8" id="KW-1185">Reference proteome</keyword>
<sequence length="166" mass="19431">MRVKSSLTNLKSKLSRSCNRFISFLHSRIRNVNNNNTQSSSSTLSSCLCFLSKYKEQRMSQIRPRNSPSSLIDDPKLMHSRLMCHKKPRTSQREMSKEDDVKEACRSFENYMIHVIVEEGKIDDLMDMEELLFYWKNLNSPIFIDLVTRFYGELCTDLFPSDNNDG</sequence>
<evidence type="ECO:0000256" key="2">
    <source>
        <dbReference type="ARBA" id="ARBA00022491"/>
    </source>
</evidence>
<evidence type="ECO:0000313" key="8">
    <source>
        <dbReference type="Proteomes" id="UP000836841"/>
    </source>
</evidence>
<gene>
    <name evidence="7" type="ORF">TAV2_LOCUS1955</name>
</gene>
<comment type="subcellular location">
    <subcellularLocation>
        <location evidence="1">Nucleus</location>
    </subcellularLocation>
</comment>
<evidence type="ECO:0000256" key="1">
    <source>
        <dbReference type="ARBA" id="ARBA00004123"/>
    </source>
</evidence>
<protein>
    <recommendedName>
        <fullName evidence="6">OVATE domain-containing protein</fullName>
    </recommendedName>
</protein>
<accession>A0AAU9RDQ7</accession>
<dbReference type="InterPro" id="IPR044686">
    <property type="entry name" value="OFP17"/>
</dbReference>
<organism evidence="7 8">
    <name type="scientific">Thlaspi arvense</name>
    <name type="common">Field penny-cress</name>
    <dbReference type="NCBI Taxonomy" id="13288"/>
    <lineage>
        <taxon>Eukaryota</taxon>
        <taxon>Viridiplantae</taxon>
        <taxon>Streptophyta</taxon>
        <taxon>Embryophyta</taxon>
        <taxon>Tracheophyta</taxon>
        <taxon>Spermatophyta</taxon>
        <taxon>Magnoliopsida</taxon>
        <taxon>eudicotyledons</taxon>
        <taxon>Gunneridae</taxon>
        <taxon>Pentapetalae</taxon>
        <taxon>rosids</taxon>
        <taxon>malvids</taxon>
        <taxon>Brassicales</taxon>
        <taxon>Brassicaceae</taxon>
        <taxon>Thlaspideae</taxon>
        <taxon>Thlaspi</taxon>
    </lineage>
</organism>
<dbReference type="PROSITE" id="PS51754">
    <property type="entry name" value="OVATE"/>
    <property type="match status" value="1"/>
</dbReference>
<evidence type="ECO:0000256" key="3">
    <source>
        <dbReference type="ARBA" id="ARBA00023015"/>
    </source>
</evidence>
<name>A0AAU9RDQ7_THLAR</name>
<keyword evidence="5" id="KW-0539">Nucleus</keyword>
<keyword evidence="3" id="KW-0805">Transcription regulation</keyword>
<dbReference type="GO" id="GO:0045892">
    <property type="term" value="P:negative regulation of DNA-templated transcription"/>
    <property type="evidence" value="ECO:0007669"/>
    <property type="project" value="InterPro"/>
</dbReference>